<dbReference type="SUPFAM" id="SSF51430">
    <property type="entry name" value="NAD(P)-linked oxidoreductase"/>
    <property type="match status" value="1"/>
</dbReference>
<dbReference type="GO" id="GO:0016491">
    <property type="term" value="F:oxidoreductase activity"/>
    <property type="evidence" value="ECO:0007669"/>
    <property type="project" value="InterPro"/>
</dbReference>
<accession>A0AAX4NEQ3</accession>
<keyword evidence="3" id="KW-1185">Reference proteome</keyword>
<dbReference type="PANTHER" id="PTHR43638:SF3">
    <property type="entry name" value="ALDEHYDE REDUCTASE"/>
    <property type="match status" value="1"/>
</dbReference>
<dbReference type="InterPro" id="IPR018170">
    <property type="entry name" value="Aldo/ket_reductase_CS"/>
</dbReference>
<dbReference type="InterPro" id="IPR023210">
    <property type="entry name" value="NADP_OxRdtase_dom"/>
</dbReference>
<dbReference type="PROSITE" id="PS00062">
    <property type="entry name" value="ALDOKETO_REDUCTASE_2"/>
    <property type="match status" value="1"/>
</dbReference>
<organism evidence="2 3">
    <name type="scientific">Oxyplasma meridianum</name>
    <dbReference type="NCBI Taxonomy" id="3073602"/>
    <lineage>
        <taxon>Archaea</taxon>
        <taxon>Methanobacteriati</taxon>
        <taxon>Thermoplasmatota</taxon>
        <taxon>Thermoplasmata</taxon>
        <taxon>Thermoplasmatales</taxon>
        <taxon>Thermoplasmataceae</taxon>
        <taxon>Oxyplasma</taxon>
    </lineage>
</organism>
<evidence type="ECO:0000259" key="1">
    <source>
        <dbReference type="Pfam" id="PF00248"/>
    </source>
</evidence>
<gene>
    <name evidence="2" type="ORF">OXIME_000208</name>
</gene>
<protein>
    <submittedName>
        <fullName evidence="2">Aldo/keto reductase</fullName>
    </submittedName>
</protein>
<dbReference type="Proteomes" id="UP001451606">
    <property type="component" value="Chromosome"/>
</dbReference>
<dbReference type="PRINTS" id="PR00069">
    <property type="entry name" value="ALDKETRDTASE"/>
</dbReference>
<dbReference type="Gene3D" id="3.20.20.100">
    <property type="entry name" value="NADP-dependent oxidoreductase domain"/>
    <property type="match status" value="1"/>
</dbReference>
<evidence type="ECO:0000313" key="2">
    <source>
        <dbReference type="EMBL" id="WYX99672.1"/>
    </source>
</evidence>
<name>A0AAX4NEQ3_9ARCH</name>
<dbReference type="AlphaFoldDB" id="A0AAX4NEQ3"/>
<proteinExistence type="predicted"/>
<dbReference type="InterPro" id="IPR036812">
    <property type="entry name" value="NAD(P)_OxRdtase_dom_sf"/>
</dbReference>
<dbReference type="InterPro" id="IPR020471">
    <property type="entry name" value="AKR"/>
</dbReference>
<dbReference type="EMBL" id="CP133772">
    <property type="protein sequence ID" value="WYX99672.1"/>
    <property type="molecule type" value="Genomic_DNA"/>
</dbReference>
<dbReference type="PANTHER" id="PTHR43638">
    <property type="entry name" value="OXIDOREDUCTASE, ALDO/KETO REDUCTASE FAMILY PROTEIN"/>
    <property type="match status" value="1"/>
</dbReference>
<sequence>MIYREFGKTGFKCSVIGMGTYYDPLWILGAKVFGLKKGEKEHVDAVKAGLDAGINLIDTAELYGTEKLVSQSIAERKRDDLFIATKVFFNHLKYDSVIKSCNRSLRNLGTSYIDLYQIHFPSKRVDIRETMKAMEKLVDEGKIRHIGISNFNLQKTKDAQSAMKKYEIASTQMPYNLSRRDFEKNLLPYCRENRIAVLPYYPLGHGKLISQSNWPPELLNHIFEKYGIKSTAQMALNWLITKSDLIFPIPRASSRNHVLDNAAAADWVMDEDDMRKLESAFPL</sequence>
<dbReference type="GeneID" id="95966932"/>
<evidence type="ECO:0000313" key="3">
    <source>
        <dbReference type="Proteomes" id="UP001451606"/>
    </source>
</evidence>
<dbReference type="RefSeq" id="WP_393971637.1">
    <property type="nucleotide sequence ID" value="NZ_CP133772.1"/>
</dbReference>
<dbReference type="CDD" id="cd19072">
    <property type="entry name" value="AKR_AKR3F1-like"/>
    <property type="match status" value="1"/>
</dbReference>
<dbReference type="Pfam" id="PF00248">
    <property type="entry name" value="Aldo_ket_red"/>
    <property type="match status" value="1"/>
</dbReference>
<dbReference type="PIRSF" id="PIRSF000097">
    <property type="entry name" value="AKR"/>
    <property type="match status" value="1"/>
</dbReference>
<dbReference type="KEGG" id="omr:OXIME_000208"/>
<feature type="domain" description="NADP-dependent oxidoreductase" evidence="1">
    <location>
        <begin position="28"/>
        <end position="279"/>
    </location>
</feature>
<reference evidence="2 3" key="1">
    <citation type="submission" date="2023-09" db="EMBL/GenBank/DDBJ databases">
        <authorList>
            <person name="Golyshina O.V."/>
            <person name="Lunev E.A."/>
            <person name="Bargiela R."/>
            <person name="Gaines M.C."/>
            <person name="Daum B."/>
            <person name="Bale N.J."/>
            <person name="Koenen M."/>
            <person name="Sinninghe Damst J.S."/>
            <person name="Yakimov M."/>
            <person name="Golyshin P.N."/>
        </authorList>
    </citation>
    <scope>NUCLEOTIDE SEQUENCE [LARGE SCALE GENOMIC DNA]</scope>
    <source>
        <strain evidence="2 3">M1</strain>
    </source>
</reference>